<accession>A0AAN6UUZ8</accession>
<dbReference type="EMBL" id="MU853657">
    <property type="protein sequence ID" value="KAK4139588.1"/>
    <property type="molecule type" value="Genomic_DNA"/>
</dbReference>
<dbReference type="AlphaFoldDB" id="A0AAN6UUZ8"/>
<dbReference type="GeneID" id="87818874"/>
<dbReference type="Proteomes" id="UP001302676">
    <property type="component" value="Unassembled WGS sequence"/>
</dbReference>
<dbReference type="RefSeq" id="XP_062632959.1">
    <property type="nucleotide sequence ID" value="XM_062782261.1"/>
</dbReference>
<reference evidence="1" key="2">
    <citation type="submission" date="2023-05" db="EMBL/GenBank/DDBJ databases">
        <authorList>
            <consortium name="Lawrence Berkeley National Laboratory"/>
            <person name="Steindorff A."/>
            <person name="Hensen N."/>
            <person name="Bonometti L."/>
            <person name="Westerberg I."/>
            <person name="Brannstrom I.O."/>
            <person name="Guillou S."/>
            <person name="Cros-Aarteil S."/>
            <person name="Calhoun S."/>
            <person name="Haridas S."/>
            <person name="Kuo A."/>
            <person name="Mondo S."/>
            <person name="Pangilinan J."/>
            <person name="Riley R."/>
            <person name="Labutti K."/>
            <person name="Andreopoulos B."/>
            <person name="Lipzen A."/>
            <person name="Chen C."/>
            <person name="Yanf M."/>
            <person name="Daum C."/>
            <person name="Ng V."/>
            <person name="Clum A."/>
            <person name="Ohm R."/>
            <person name="Martin F."/>
            <person name="Silar P."/>
            <person name="Natvig D."/>
            <person name="Lalanne C."/>
            <person name="Gautier V."/>
            <person name="Ament-Velasquez S.L."/>
            <person name="Kruys A."/>
            <person name="Hutchinson M.I."/>
            <person name="Powell A.J."/>
            <person name="Barry K."/>
            <person name="Miller A.N."/>
            <person name="Grigoriev I.V."/>
            <person name="Debuchy R."/>
            <person name="Gladieux P."/>
            <person name="Thoren M.H."/>
            <person name="Johannesson H."/>
        </authorList>
    </citation>
    <scope>NUCLEOTIDE SEQUENCE</scope>
    <source>
        <strain evidence="1">CBS 141.50</strain>
    </source>
</reference>
<name>A0AAN6UUZ8_9PEZI</name>
<reference evidence="1" key="1">
    <citation type="journal article" date="2023" name="Mol. Phylogenet. Evol.">
        <title>Genome-scale phylogeny and comparative genomics of the fungal order Sordariales.</title>
        <authorList>
            <person name="Hensen N."/>
            <person name="Bonometti L."/>
            <person name="Westerberg I."/>
            <person name="Brannstrom I.O."/>
            <person name="Guillou S."/>
            <person name="Cros-Aarteil S."/>
            <person name="Calhoun S."/>
            <person name="Haridas S."/>
            <person name="Kuo A."/>
            <person name="Mondo S."/>
            <person name="Pangilinan J."/>
            <person name="Riley R."/>
            <person name="LaButti K."/>
            <person name="Andreopoulos B."/>
            <person name="Lipzen A."/>
            <person name="Chen C."/>
            <person name="Yan M."/>
            <person name="Daum C."/>
            <person name="Ng V."/>
            <person name="Clum A."/>
            <person name="Steindorff A."/>
            <person name="Ohm R.A."/>
            <person name="Martin F."/>
            <person name="Silar P."/>
            <person name="Natvig D.O."/>
            <person name="Lalanne C."/>
            <person name="Gautier V."/>
            <person name="Ament-Velasquez S.L."/>
            <person name="Kruys A."/>
            <person name="Hutchinson M.I."/>
            <person name="Powell A.J."/>
            <person name="Barry K."/>
            <person name="Miller A.N."/>
            <person name="Grigoriev I.V."/>
            <person name="Debuchy R."/>
            <person name="Gladieux P."/>
            <person name="Hiltunen Thoren M."/>
            <person name="Johannesson H."/>
        </authorList>
    </citation>
    <scope>NUCLEOTIDE SEQUENCE</scope>
    <source>
        <strain evidence="1">CBS 141.50</strain>
    </source>
</reference>
<evidence type="ECO:0000313" key="2">
    <source>
        <dbReference type="Proteomes" id="UP001302676"/>
    </source>
</evidence>
<proteinExistence type="predicted"/>
<keyword evidence="2" id="KW-1185">Reference proteome</keyword>
<dbReference type="SUPFAM" id="SSF56059">
    <property type="entry name" value="Glutathione synthetase ATP-binding domain-like"/>
    <property type="match status" value="1"/>
</dbReference>
<protein>
    <submittedName>
        <fullName evidence="1">Uncharacterized protein</fullName>
    </submittedName>
</protein>
<organism evidence="1 2">
    <name type="scientific">Dichotomopilus funicola</name>
    <dbReference type="NCBI Taxonomy" id="1934379"/>
    <lineage>
        <taxon>Eukaryota</taxon>
        <taxon>Fungi</taxon>
        <taxon>Dikarya</taxon>
        <taxon>Ascomycota</taxon>
        <taxon>Pezizomycotina</taxon>
        <taxon>Sordariomycetes</taxon>
        <taxon>Sordariomycetidae</taxon>
        <taxon>Sordariales</taxon>
        <taxon>Chaetomiaceae</taxon>
        <taxon>Dichotomopilus</taxon>
    </lineage>
</organism>
<gene>
    <name evidence="1" type="ORF">C8A04DRAFT_32914</name>
</gene>
<comment type="caution">
    <text evidence="1">The sequence shown here is derived from an EMBL/GenBank/DDBJ whole genome shotgun (WGS) entry which is preliminary data.</text>
</comment>
<evidence type="ECO:0000313" key="1">
    <source>
        <dbReference type="EMBL" id="KAK4139588.1"/>
    </source>
</evidence>
<sequence>MKSTKAQPLKQIHAVFGPHGHAISQSTDAVACGREQDVHEARLLEMCSAELWPKGSYEQACARPILMTEHHQHQMEKLHEALTLAITDIVDRWWTDDAAAFPQRMPLTGVEEGLLQWMDGQVPHNLPEFREVLGSWRPDFLVADGPHNELYPTGEVFCVTEINARFSLNGYMHEAYGQQALLDLGIEQRGLQGATDPAKLIGGLCSLLRFDRPLHLLKGQEKGIDIHMFVEFLRRHLGMHVRIIAPEDLRLVPDSSAVLGYKLCCAVRAPEYARGALLQGGLMLVDGEVVEEIHQVGLELHQRELLGLPTKMLRAISLRCFNDLRTVLLVHDKRMLGIVREELGSLVRRSVLSEAQADIVRHGVAETLLPGSVEVQDLLQRSRAFPELRNEFLLKPIRGGKGSGIVFGDEMQASEWISCLEKLDTAQITPGRESLLIQRQVKQRLYDVVLGRDGKHTRYPLIGTYHVVHGQLLGLGIWRSSPGRITAVSNGGSWVCSVLQN</sequence>